<name>A0A9J6C4K1_POLVA</name>
<dbReference type="AlphaFoldDB" id="A0A9J6C4K1"/>
<dbReference type="GO" id="GO:0003700">
    <property type="term" value="F:DNA-binding transcription factor activity"/>
    <property type="evidence" value="ECO:0007669"/>
    <property type="project" value="InterPro"/>
</dbReference>
<organism evidence="2 3">
    <name type="scientific">Polypedilum vanderplanki</name>
    <name type="common">Sleeping chironomid midge</name>
    <dbReference type="NCBI Taxonomy" id="319348"/>
    <lineage>
        <taxon>Eukaryota</taxon>
        <taxon>Metazoa</taxon>
        <taxon>Ecdysozoa</taxon>
        <taxon>Arthropoda</taxon>
        <taxon>Hexapoda</taxon>
        <taxon>Insecta</taxon>
        <taxon>Pterygota</taxon>
        <taxon>Neoptera</taxon>
        <taxon>Endopterygota</taxon>
        <taxon>Diptera</taxon>
        <taxon>Nematocera</taxon>
        <taxon>Chironomoidea</taxon>
        <taxon>Chironomidae</taxon>
        <taxon>Chironominae</taxon>
        <taxon>Polypedilum</taxon>
        <taxon>Polypedilum</taxon>
    </lineage>
</organism>
<dbReference type="EMBL" id="JADBJN010000002">
    <property type="protein sequence ID" value="KAG5676486.1"/>
    <property type="molecule type" value="Genomic_DNA"/>
</dbReference>
<reference evidence="2" key="1">
    <citation type="submission" date="2021-03" db="EMBL/GenBank/DDBJ databases">
        <title>Chromosome level genome of the anhydrobiotic midge Polypedilum vanderplanki.</title>
        <authorList>
            <person name="Yoshida Y."/>
            <person name="Kikawada T."/>
            <person name="Gusev O."/>
        </authorList>
    </citation>
    <scope>NUCLEOTIDE SEQUENCE</scope>
    <source>
        <strain evidence="2">NIAS01</strain>
        <tissue evidence="2">Whole body or cell culture</tissue>
    </source>
</reference>
<dbReference type="InterPro" id="IPR011993">
    <property type="entry name" value="PH-like_dom_sf"/>
</dbReference>
<dbReference type="Gene3D" id="2.30.29.30">
    <property type="entry name" value="Pleckstrin-homology domain (PH domain)/Phosphotyrosine-binding domain (PTB)"/>
    <property type="match status" value="1"/>
</dbReference>
<evidence type="ECO:0008006" key="4">
    <source>
        <dbReference type="Google" id="ProtNLM"/>
    </source>
</evidence>
<dbReference type="GO" id="GO:0006357">
    <property type="term" value="P:regulation of transcription by RNA polymerase II"/>
    <property type="evidence" value="ECO:0007669"/>
    <property type="project" value="InterPro"/>
</dbReference>
<sequence length="249" mass="27941">MAQQRQRLNSMSDHSTPSSDVSDENSEALDMSDLRLNLESSSELTDCERQQIESAYNALGTEVYVSTSLANLYEGVKKQDWRLKYTGVPVLMYDKGSARSRSSLRVTFVLAERGTCFALWRDTIDNLSSYKISGPAFHTMCLSSDHTQLIGFSFDAKDSALEFWENVERLISNPENIALSAPGRKKKKVKRPKAKPLPPKSQISLPCQFSHITQVLVEDTSRYYSLQAFVKSHSETSPPSSTVNNTIEQ</sequence>
<keyword evidence="3" id="KW-1185">Reference proteome</keyword>
<dbReference type="OrthoDB" id="10021476at2759"/>
<evidence type="ECO:0000313" key="2">
    <source>
        <dbReference type="EMBL" id="KAG5676486.1"/>
    </source>
</evidence>
<accession>A0A9J6C4K1</accession>
<gene>
    <name evidence="2" type="ORF">PVAND_006317</name>
</gene>
<evidence type="ECO:0000256" key="1">
    <source>
        <dbReference type="SAM" id="MobiDB-lite"/>
    </source>
</evidence>
<dbReference type="FunFam" id="2.30.29.30:FF:000362">
    <property type="entry name" value="Uncharacterized protein, isoform B"/>
    <property type="match status" value="1"/>
</dbReference>
<feature type="compositionally biased region" description="Polar residues" evidence="1">
    <location>
        <begin position="1"/>
        <end position="20"/>
    </location>
</feature>
<protein>
    <recommendedName>
        <fullName evidence="4">WH1 domain-containing protein</fullName>
    </recommendedName>
</protein>
<feature type="region of interest" description="Disordered" evidence="1">
    <location>
        <begin position="1"/>
        <end position="27"/>
    </location>
</feature>
<comment type="caution">
    <text evidence="2">The sequence shown here is derived from an EMBL/GenBank/DDBJ whole genome shotgun (WGS) entry which is preliminary data.</text>
</comment>
<dbReference type="PANTHER" id="PTHR20338">
    <property type="entry name" value="NUCLEAR RESPIRATORY FACTOR 1"/>
    <property type="match status" value="1"/>
</dbReference>
<dbReference type="InterPro" id="IPR039142">
    <property type="entry name" value="NRF1/Ewg"/>
</dbReference>
<evidence type="ECO:0000313" key="3">
    <source>
        <dbReference type="Proteomes" id="UP001107558"/>
    </source>
</evidence>
<dbReference type="Proteomes" id="UP001107558">
    <property type="component" value="Chromosome 2"/>
</dbReference>
<proteinExistence type="predicted"/>